<dbReference type="PROSITE" id="PS00745">
    <property type="entry name" value="RF_PROK_I"/>
    <property type="match status" value="1"/>
</dbReference>
<organism evidence="7 8">
    <name type="scientific">Klebsormidium nitens</name>
    <name type="common">Green alga</name>
    <name type="synonym">Ulothrix nitens</name>
    <dbReference type="NCBI Taxonomy" id="105231"/>
    <lineage>
        <taxon>Eukaryota</taxon>
        <taxon>Viridiplantae</taxon>
        <taxon>Streptophyta</taxon>
        <taxon>Klebsormidiophyceae</taxon>
        <taxon>Klebsormidiales</taxon>
        <taxon>Klebsormidiaceae</taxon>
        <taxon>Klebsormidium</taxon>
    </lineage>
</organism>
<feature type="domain" description="Prokaryotic-type class I peptide chain release factors" evidence="6">
    <location>
        <begin position="320"/>
        <end position="336"/>
    </location>
</feature>
<dbReference type="Proteomes" id="UP000054558">
    <property type="component" value="Unassembled WGS sequence"/>
</dbReference>
<dbReference type="Gene3D" id="3.30.70.1660">
    <property type="match status" value="1"/>
</dbReference>
<dbReference type="STRING" id="105231.A0A1Y1IQ48"/>
<dbReference type="AlphaFoldDB" id="A0A1Y1IQ48"/>
<evidence type="ECO:0000313" key="8">
    <source>
        <dbReference type="Proteomes" id="UP000054558"/>
    </source>
</evidence>
<dbReference type="InterPro" id="IPR005139">
    <property type="entry name" value="PCRF"/>
</dbReference>
<evidence type="ECO:0000313" key="7">
    <source>
        <dbReference type="EMBL" id="GAQ90747.1"/>
    </source>
</evidence>
<dbReference type="SMART" id="SM00937">
    <property type="entry name" value="PCRF"/>
    <property type="match status" value="1"/>
</dbReference>
<evidence type="ECO:0000256" key="4">
    <source>
        <dbReference type="SAM" id="Coils"/>
    </source>
</evidence>
<sequence length="459" mass="50443">MLFPRAPLHTKAGSQEAQQPLELLTFSEPSDLNATTHNHTSQNNAAGATTTCPRGLAQRPYHSWHVASLLNQGCSDLPFPSSSAFCAPGARKYSSGAGLSSLPIKRRADLMWLLNQENASLQFWLRTEEDISTDSMASGLLKPLIALRKEIAELQAILDDANEDEEMKNVAEEELEGQTQELARVKDELIDQLLPRDEADDSGCILEVRAGTGGDEAALFALEVFGMYESLARGKGWKFEVVDVNSTELKGCKEASAAISGRGAYGRFKYEIGVHRVQRVPVTEKSGRLHTSAISVAVLPEASEVDVQVRDEDLRIDTYRSGGAGGQSVNTTSSAVRVTHVPSGVVVAIQDERSQHKNKAKALKVLRARLYDMERQKLAASRSEQRSEQIGSGDRSERIRTYNFPQGRVTDHRVGITQHSLERVLATGELDDFVEALIQKQRQDAIAALIRTKQASMRH</sequence>
<keyword evidence="2" id="KW-0488">Methylation</keyword>
<feature type="compositionally biased region" description="Basic and acidic residues" evidence="5">
    <location>
        <begin position="377"/>
        <end position="387"/>
    </location>
</feature>
<evidence type="ECO:0000256" key="1">
    <source>
        <dbReference type="ARBA" id="ARBA00010835"/>
    </source>
</evidence>
<feature type="coiled-coil region" evidence="4">
    <location>
        <begin position="144"/>
        <end position="192"/>
    </location>
</feature>
<evidence type="ECO:0000256" key="2">
    <source>
        <dbReference type="ARBA" id="ARBA00022481"/>
    </source>
</evidence>
<protein>
    <submittedName>
        <fullName evidence="7">Peptide chain release factor 1</fullName>
    </submittedName>
</protein>
<accession>A0A1Y1IQ48</accession>
<dbReference type="PANTHER" id="PTHR43804:SF7">
    <property type="entry name" value="LD18447P"/>
    <property type="match status" value="1"/>
</dbReference>
<feature type="region of interest" description="Disordered" evidence="5">
    <location>
        <begin position="377"/>
        <end position="404"/>
    </location>
</feature>
<dbReference type="InterPro" id="IPR045853">
    <property type="entry name" value="Pep_chain_release_fac_I_sf"/>
</dbReference>
<dbReference type="EMBL" id="DF237629">
    <property type="protein sequence ID" value="GAQ90747.1"/>
    <property type="molecule type" value="Genomic_DNA"/>
</dbReference>
<dbReference type="Pfam" id="PF00472">
    <property type="entry name" value="RF-1"/>
    <property type="match status" value="1"/>
</dbReference>
<dbReference type="GO" id="GO:0003747">
    <property type="term" value="F:translation release factor activity"/>
    <property type="evidence" value="ECO:0007669"/>
    <property type="project" value="InterPro"/>
</dbReference>
<dbReference type="GO" id="GO:0005737">
    <property type="term" value="C:cytoplasm"/>
    <property type="evidence" value="ECO:0007669"/>
    <property type="project" value="UniProtKB-ARBA"/>
</dbReference>
<dbReference type="PANTHER" id="PTHR43804">
    <property type="entry name" value="LD18447P"/>
    <property type="match status" value="1"/>
</dbReference>
<evidence type="ECO:0000256" key="5">
    <source>
        <dbReference type="SAM" id="MobiDB-lite"/>
    </source>
</evidence>
<proteinExistence type="inferred from homology"/>
<dbReference type="Pfam" id="PF03462">
    <property type="entry name" value="PCRF"/>
    <property type="match status" value="1"/>
</dbReference>
<dbReference type="OrthoDB" id="2019491at2759"/>
<keyword evidence="8" id="KW-1185">Reference proteome</keyword>
<dbReference type="InterPro" id="IPR000352">
    <property type="entry name" value="Pep_chain_release_fac_I"/>
</dbReference>
<feature type="region of interest" description="Disordered" evidence="5">
    <location>
        <begin position="31"/>
        <end position="51"/>
    </location>
</feature>
<dbReference type="Gene3D" id="3.30.160.20">
    <property type="match status" value="1"/>
</dbReference>
<dbReference type="Gene3D" id="6.10.140.1950">
    <property type="match status" value="1"/>
</dbReference>
<reference evidence="7 8" key="1">
    <citation type="journal article" date="2014" name="Nat. Commun.">
        <title>Klebsormidium flaccidum genome reveals primary factors for plant terrestrial adaptation.</title>
        <authorList>
            <person name="Hori K."/>
            <person name="Maruyama F."/>
            <person name="Fujisawa T."/>
            <person name="Togashi T."/>
            <person name="Yamamoto N."/>
            <person name="Seo M."/>
            <person name="Sato S."/>
            <person name="Yamada T."/>
            <person name="Mori H."/>
            <person name="Tajima N."/>
            <person name="Moriyama T."/>
            <person name="Ikeuchi M."/>
            <person name="Watanabe M."/>
            <person name="Wada H."/>
            <person name="Kobayashi K."/>
            <person name="Saito M."/>
            <person name="Masuda T."/>
            <person name="Sasaki-Sekimoto Y."/>
            <person name="Mashiguchi K."/>
            <person name="Awai K."/>
            <person name="Shimojima M."/>
            <person name="Masuda S."/>
            <person name="Iwai M."/>
            <person name="Nobusawa T."/>
            <person name="Narise T."/>
            <person name="Kondo S."/>
            <person name="Saito H."/>
            <person name="Sato R."/>
            <person name="Murakawa M."/>
            <person name="Ihara Y."/>
            <person name="Oshima-Yamada Y."/>
            <person name="Ohtaka K."/>
            <person name="Satoh M."/>
            <person name="Sonobe K."/>
            <person name="Ishii M."/>
            <person name="Ohtani R."/>
            <person name="Kanamori-Sato M."/>
            <person name="Honoki R."/>
            <person name="Miyazaki D."/>
            <person name="Mochizuki H."/>
            <person name="Umetsu J."/>
            <person name="Higashi K."/>
            <person name="Shibata D."/>
            <person name="Kamiya Y."/>
            <person name="Sato N."/>
            <person name="Nakamura Y."/>
            <person name="Tabata S."/>
            <person name="Ida S."/>
            <person name="Kurokawa K."/>
            <person name="Ohta H."/>
        </authorList>
    </citation>
    <scope>NUCLEOTIDE SEQUENCE [LARGE SCALE GENOMIC DNA]</scope>
    <source>
        <strain evidence="7 8">NIES-2285</strain>
    </source>
</reference>
<dbReference type="NCBIfam" id="NF001859">
    <property type="entry name" value="PRK00591.1"/>
    <property type="match status" value="1"/>
</dbReference>
<keyword evidence="4" id="KW-0175">Coiled coil</keyword>
<dbReference type="FunFam" id="3.30.160.20:FF:000004">
    <property type="entry name" value="Peptide chain release factor 1"/>
    <property type="match status" value="1"/>
</dbReference>
<evidence type="ECO:0000256" key="3">
    <source>
        <dbReference type="ARBA" id="ARBA00022917"/>
    </source>
</evidence>
<name>A0A1Y1IQ48_KLENI</name>
<evidence type="ECO:0000259" key="6">
    <source>
        <dbReference type="PROSITE" id="PS00745"/>
    </source>
</evidence>
<gene>
    <name evidence="7" type="ORF">KFL_006800030</name>
</gene>
<dbReference type="SUPFAM" id="SSF75620">
    <property type="entry name" value="Release factor"/>
    <property type="match status" value="1"/>
</dbReference>
<dbReference type="InterPro" id="IPR050057">
    <property type="entry name" value="Prokaryotic/Mito_RF"/>
</dbReference>
<comment type="similarity">
    <text evidence="1">Belongs to the prokaryotic/mitochondrial release factor family.</text>
</comment>
<keyword evidence="3" id="KW-0648">Protein biosynthesis</keyword>
<dbReference type="OMA" id="ECQQSRS"/>